<dbReference type="PANTHER" id="PTHR45589">
    <property type="entry name" value="WD REPEAT DOMAIN 62, ISOFORM G"/>
    <property type="match status" value="1"/>
</dbReference>
<feature type="compositionally biased region" description="Polar residues" evidence="1">
    <location>
        <begin position="839"/>
        <end position="859"/>
    </location>
</feature>
<dbReference type="InterPro" id="IPR036322">
    <property type="entry name" value="WD40_repeat_dom_sf"/>
</dbReference>
<keyword evidence="3" id="KW-1185">Reference proteome</keyword>
<accession>A3LVL7</accession>
<dbReference type="RefSeq" id="XP_001384830.2">
    <property type="nucleotide sequence ID" value="XM_001384793.1"/>
</dbReference>
<evidence type="ECO:0000313" key="2">
    <source>
        <dbReference type="EMBL" id="ABN66801.2"/>
    </source>
</evidence>
<evidence type="ECO:0000313" key="3">
    <source>
        <dbReference type="Proteomes" id="UP000002258"/>
    </source>
</evidence>
<dbReference type="InterPro" id="IPR052779">
    <property type="entry name" value="WDR62"/>
</dbReference>
<feature type="compositionally biased region" description="Polar residues" evidence="1">
    <location>
        <begin position="818"/>
        <end position="830"/>
    </location>
</feature>
<dbReference type="PANTHER" id="PTHR45589:SF1">
    <property type="entry name" value="WD REPEAT DOMAIN 62, ISOFORM G"/>
    <property type="match status" value="1"/>
</dbReference>
<dbReference type="AlphaFoldDB" id="A3LVL7"/>
<protein>
    <submittedName>
        <fullName evidence="2">Uncharacterized protein</fullName>
    </submittedName>
</protein>
<dbReference type="EMBL" id="CP000499">
    <property type="protein sequence ID" value="ABN66801.2"/>
    <property type="molecule type" value="Genomic_DNA"/>
</dbReference>
<dbReference type="eggNOG" id="KOG1408">
    <property type="taxonomic scope" value="Eukaryota"/>
</dbReference>
<dbReference type="Pfam" id="PF00400">
    <property type="entry name" value="WD40"/>
    <property type="match status" value="1"/>
</dbReference>
<dbReference type="KEGG" id="pic:PICST_32169"/>
<gene>
    <name evidence="2" type="ORF">PICST_32169</name>
</gene>
<feature type="compositionally biased region" description="Basic and acidic residues" evidence="1">
    <location>
        <begin position="901"/>
        <end position="915"/>
    </location>
</feature>
<organism evidence="2 3">
    <name type="scientific">Scheffersomyces stipitis (strain ATCC 58785 / CBS 6054 / NBRC 10063 / NRRL Y-11545)</name>
    <name type="common">Yeast</name>
    <name type="synonym">Pichia stipitis</name>
    <dbReference type="NCBI Taxonomy" id="322104"/>
    <lineage>
        <taxon>Eukaryota</taxon>
        <taxon>Fungi</taxon>
        <taxon>Dikarya</taxon>
        <taxon>Ascomycota</taxon>
        <taxon>Saccharomycotina</taxon>
        <taxon>Pichiomycetes</taxon>
        <taxon>Debaryomycetaceae</taxon>
        <taxon>Scheffersomyces</taxon>
    </lineage>
</organism>
<dbReference type="InParanoid" id="A3LVL7"/>
<dbReference type="SUPFAM" id="SSF50978">
    <property type="entry name" value="WD40 repeat-like"/>
    <property type="match status" value="2"/>
</dbReference>
<sequence>MPPSGDSNSNGVVSGGLALSSGGQNSLQFSISHILGTSARAPHHLSVQDNYVAYAASGGVVVRQLDLENNNAVISERFFCANSSSGNENTANSISPSGPDAYLNMALEMESSHNLHQNLHQSSKDVQPVRDRYGYSIATEPIVVGGSNNIGNIAELTQSVHDIDLSSPSKLKDRVRSINCMCISPNKRLLAIGETGYQPRILLFSLAPDSSSNPVALIYEHSFGIKSLCFSADSRYLCSLGLVNDGCINVWRISNSDVQLAANNRCSSVVNRLFWHEDYIITLGLRFIKVWRFSSKEDNDRISDKPLALKGKSVLLGSLISSNFTDISALNNDELLIITNNNQLLLLKLNSELKLISLETPPFDFDTLLVDYELEKIWFGSNSKLESYSINDLKPSSVSTPSTPSSRVNSVFGAQTNENVRTVPILRLFNLSSNYIIYLSHREEIVLYNKFKCDIESRVASSLMSELAGFKNCHSGDLLVYSHSGMIKRVTKDYELETILKFNLPSNELISNSLMAVDSNNDSLLLGDKYGTLYVVKITEEKASEIVYQIKAHSSSINDIVYYEFGDFQLITSIARDRMIQFFYKKPGTNWDILQTIPIHNGNLLKIQYHNSRIYVCSSDRTISIHKLEVVESELRVFQEKILSMKCSPITLKIVDDDLIVSTNDKTLSIYSVSQGFELSRTLKLVNGKNNESLLVENIIVFKNLLITSSTDKSLRVFNYHTGRPMSVAWGHSDVILSLELSSNEDLISIGKDGCLFTWKINESTATKNNTYKEDTTYKEESNVIPMYANVTRKILPISPIKINAPKIETCTKEAPSPRNSISPRLTNATLKRIEARRASSQSPTRDSGRSKSVSTAKPSLSIKPLEKAHTISTLSSTAGPGLTSPRRPLSPIRRSPSRNSLDHSPVRSSLDHSPMKLSKPHILFSHDEKRTADQPFVDTALAQLQFIDSKLQREVISNNDKAKLLTKLDSIFRQLGGDKESTKSNVRDKRTEISQNREADERELLESYSDKLLQLMESKLESKYSKQVPPLFIGENHSSISTTSQDSSEDID</sequence>
<dbReference type="OMA" id="ASYYTWA"/>
<dbReference type="InterPro" id="IPR015943">
    <property type="entry name" value="WD40/YVTN_repeat-like_dom_sf"/>
</dbReference>
<feature type="region of interest" description="Disordered" evidence="1">
    <location>
        <begin position="1032"/>
        <end position="1053"/>
    </location>
</feature>
<proteinExistence type="predicted"/>
<dbReference type="OrthoDB" id="6252103at2759"/>
<feature type="compositionally biased region" description="Low complexity" evidence="1">
    <location>
        <begin position="885"/>
        <end position="900"/>
    </location>
</feature>
<name>A3LVL7_PICST</name>
<dbReference type="InterPro" id="IPR001680">
    <property type="entry name" value="WD40_rpt"/>
</dbReference>
<dbReference type="Proteomes" id="UP000002258">
    <property type="component" value="Chromosome 5"/>
</dbReference>
<evidence type="ECO:0000256" key="1">
    <source>
        <dbReference type="SAM" id="MobiDB-lite"/>
    </source>
</evidence>
<dbReference type="SMART" id="SM00320">
    <property type="entry name" value="WD40"/>
    <property type="match status" value="6"/>
</dbReference>
<feature type="region of interest" description="Disordered" evidence="1">
    <location>
        <begin position="809"/>
        <end position="916"/>
    </location>
</feature>
<dbReference type="Gene3D" id="2.130.10.10">
    <property type="entry name" value="YVTN repeat-like/Quinoprotein amine dehydrogenase"/>
    <property type="match status" value="2"/>
</dbReference>
<dbReference type="GeneID" id="4839116"/>
<reference evidence="2 3" key="1">
    <citation type="journal article" date="2007" name="Nat. Biotechnol.">
        <title>Genome sequence of the lignocellulose-bioconverting and xylose-fermenting yeast Pichia stipitis.</title>
        <authorList>
            <person name="Jeffries T.W."/>
            <person name="Grigoriev I.V."/>
            <person name="Grimwood J."/>
            <person name="Laplaza J.M."/>
            <person name="Aerts A."/>
            <person name="Salamov A."/>
            <person name="Schmutz J."/>
            <person name="Lindquist E."/>
            <person name="Dehal P."/>
            <person name="Shapiro H."/>
            <person name="Jin Y.S."/>
            <person name="Passoth V."/>
            <person name="Richardson P.M."/>
        </authorList>
    </citation>
    <scope>NUCLEOTIDE SEQUENCE [LARGE SCALE GENOMIC DNA]</scope>
    <source>
        <strain evidence="3">ATCC 58785 / CBS 6054 / NBRC 10063 / NRRL Y-11545</strain>
    </source>
</reference>
<dbReference type="HOGENOM" id="CLU_005113_1_0_1"/>